<reference evidence="4 5" key="1">
    <citation type="journal article" date="2014" name="Environ. Microbiol.">
        <title>The nitrate-ammonifying and nosZ-carrying bacterium Bacillus vireti is a potent source and sink for nitric and nitrous oxide under high nitrate conditions.</title>
        <authorList>
            <person name="Mania D."/>
            <person name="Heylen K."/>
            <person name="van Spanning R.J."/>
            <person name="Frostegard A."/>
        </authorList>
    </citation>
    <scope>NUCLEOTIDE SEQUENCE [LARGE SCALE GENOMIC DNA]</scope>
    <source>
        <strain evidence="4 5">LMG 21834</strain>
    </source>
</reference>
<evidence type="ECO:0000256" key="1">
    <source>
        <dbReference type="ARBA" id="ARBA00022603"/>
    </source>
</evidence>
<dbReference type="RefSeq" id="WP_024027052.1">
    <property type="nucleotide sequence ID" value="NZ_ALAN01000027.1"/>
</dbReference>
<dbReference type="AlphaFoldDB" id="A0AB94IST0"/>
<evidence type="ECO:0000313" key="5">
    <source>
        <dbReference type="Proteomes" id="UP000018877"/>
    </source>
</evidence>
<dbReference type="PANTHER" id="PTHR10509">
    <property type="entry name" value="O-METHYLTRANSFERASE-RELATED"/>
    <property type="match status" value="1"/>
</dbReference>
<keyword evidence="5" id="KW-1185">Reference proteome</keyword>
<proteinExistence type="predicted"/>
<dbReference type="SUPFAM" id="SSF53335">
    <property type="entry name" value="S-adenosyl-L-methionine-dependent methyltransferases"/>
    <property type="match status" value="1"/>
</dbReference>
<dbReference type="Gene3D" id="3.40.50.150">
    <property type="entry name" value="Vaccinia Virus protein VP39"/>
    <property type="match status" value="1"/>
</dbReference>
<dbReference type="Pfam" id="PF01596">
    <property type="entry name" value="Methyltransf_3"/>
    <property type="match status" value="1"/>
</dbReference>
<name>A0AB94IST0_9BACI</name>
<dbReference type="InterPro" id="IPR029063">
    <property type="entry name" value="SAM-dependent_MTases_sf"/>
</dbReference>
<accession>A0AB94IST0</accession>
<dbReference type="GO" id="GO:0032259">
    <property type="term" value="P:methylation"/>
    <property type="evidence" value="ECO:0007669"/>
    <property type="project" value="UniProtKB-KW"/>
</dbReference>
<dbReference type="PANTHER" id="PTHR10509:SF14">
    <property type="entry name" value="CAFFEOYL-COA O-METHYLTRANSFERASE 3-RELATED"/>
    <property type="match status" value="1"/>
</dbReference>
<dbReference type="EMBL" id="ALAN01000027">
    <property type="protein sequence ID" value="ETI70115.1"/>
    <property type="molecule type" value="Genomic_DNA"/>
</dbReference>
<keyword evidence="2" id="KW-0808">Transferase</keyword>
<dbReference type="PROSITE" id="PS51682">
    <property type="entry name" value="SAM_OMT_I"/>
    <property type="match status" value="1"/>
</dbReference>
<keyword evidence="3" id="KW-0949">S-adenosyl-L-methionine</keyword>
<dbReference type="InterPro" id="IPR002935">
    <property type="entry name" value="SAM_O-MeTrfase"/>
</dbReference>
<dbReference type="GO" id="GO:0008757">
    <property type="term" value="F:S-adenosylmethionine-dependent methyltransferase activity"/>
    <property type="evidence" value="ECO:0007669"/>
    <property type="project" value="TreeGrafter"/>
</dbReference>
<dbReference type="InterPro" id="IPR050362">
    <property type="entry name" value="Cation-dep_OMT"/>
</dbReference>
<organism evidence="4 5">
    <name type="scientific">Neobacillus vireti LMG 21834</name>
    <dbReference type="NCBI Taxonomy" id="1131730"/>
    <lineage>
        <taxon>Bacteria</taxon>
        <taxon>Bacillati</taxon>
        <taxon>Bacillota</taxon>
        <taxon>Bacilli</taxon>
        <taxon>Bacillales</taxon>
        <taxon>Bacillaceae</taxon>
        <taxon>Neobacillus</taxon>
    </lineage>
</organism>
<evidence type="ECO:0000313" key="4">
    <source>
        <dbReference type="EMBL" id="ETI70115.1"/>
    </source>
</evidence>
<keyword evidence="1" id="KW-0489">Methyltransferase</keyword>
<dbReference type="Proteomes" id="UP000018877">
    <property type="component" value="Unassembled WGS sequence"/>
</dbReference>
<evidence type="ECO:0000256" key="2">
    <source>
        <dbReference type="ARBA" id="ARBA00022679"/>
    </source>
</evidence>
<evidence type="ECO:0000256" key="3">
    <source>
        <dbReference type="ARBA" id="ARBA00022691"/>
    </source>
</evidence>
<gene>
    <name evidence="4" type="ORF">BAVI_04179</name>
</gene>
<sequence>MNISEKWNDVDVYFSTKLHTTDPVMDLILKTNSEAGLPAIDVAPNQGKFLYLLAKLKGAKNILEIGTLGGYSTVWLGRALPDDGRLITLEYNSKHAKVAEENIRKAGLANKIEVIVGPALDTLPTLKEKGISTFDFIFIDADKPNNPQYLKWALELSGPGTVIIGDNVVRKGHVIDADSEDESVQGVRQFIDLLSDESRIDSTAIQTVGSKGYDGFVLGIVKNI</sequence>
<protein>
    <submittedName>
        <fullName evidence="4">O-methyltransferase</fullName>
    </submittedName>
</protein>
<comment type="caution">
    <text evidence="4">The sequence shown here is derived from an EMBL/GenBank/DDBJ whole genome shotgun (WGS) entry which is preliminary data.</text>
</comment>
<dbReference type="GO" id="GO:0008171">
    <property type="term" value="F:O-methyltransferase activity"/>
    <property type="evidence" value="ECO:0007669"/>
    <property type="project" value="InterPro"/>
</dbReference>